<dbReference type="PANTHER" id="PTHR36115:SF4">
    <property type="entry name" value="MEMBRANE PROTEIN"/>
    <property type="match status" value="1"/>
</dbReference>
<dbReference type="RefSeq" id="WP_379012286.1">
    <property type="nucleotide sequence ID" value="NZ_JBHSDC010000002.1"/>
</dbReference>
<evidence type="ECO:0000256" key="2">
    <source>
        <dbReference type="ARBA" id="ARBA00022475"/>
    </source>
</evidence>
<dbReference type="Pfam" id="PF06271">
    <property type="entry name" value="RDD"/>
    <property type="match status" value="1"/>
</dbReference>
<keyword evidence="4 6" id="KW-1133">Transmembrane helix</keyword>
<evidence type="ECO:0000256" key="3">
    <source>
        <dbReference type="ARBA" id="ARBA00022692"/>
    </source>
</evidence>
<dbReference type="InterPro" id="IPR010432">
    <property type="entry name" value="RDD"/>
</dbReference>
<name>A0ABV8PU98_9BACT</name>
<dbReference type="Proteomes" id="UP001595906">
    <property type="component" value="Unassembled WGS sequence"/>
</dbReference>
<keyword evidence="5 6" id="KW-0472">Membrane</keyword>
<accession>A0ABV8PU98</accession>
<keyword evidence="2" id="KW-1003">Cell membrane</keyword>
<evidence type="ECO:0000313" key="8">
    <source>
        <dbReference type="EMBL" id="MFC4230901.1"/>
    </source>
</evidence>
<comment type="caution">
    <text evidence="8">The sequence shown here is derived from an EMBL/GenBank/DDBJ whole genome shotgun (WGS) entry which is preliminary data.</text>
</comment>
<evidence type="ECO:0000256" key="5">
    <source>
        <dbReference type="ARBA" id="ARBA00023136"/>
    </source>
</evidence>
<feature type="transmembrane region" description="Helical" evidence="6">
    <location>
        <begin position="45"/>
        <end position="64"/>
    </location>
</feature>
<organism evidence="8 9">
    <name type="scientific">Parasediminibacterium paludis</name>
    <dbReference type="NCBI Taxonomy" id="908966"/>
    <lineage>
        <taxon>Bacteria</taxon>
        <taxon>Pseudomonadati</taxon>
        <taxon>Bacteroidota</taxon>
        <taxon>Chitinophagia</taxon>
        <taxon>Chitinophagales</taxon>
        <taxon>Chitinophagaceae</taxon>
        <taxon>Parasediminibacterium</taxon>
    </lineage>
</organism>
<protein>
    <submittedName>
        <fullName evidence="8">RDD family protein</fullName>
    </submittedName>
</protein>
<gene>
    <name evidence="8" type="ORF">ACFOW1_03290</name>
</gene>
<evidence type="ECO:0000259" key="7">
    <source>
        <dbReference type="Pfam" id="PF06271"/>
    </source>
</evidence>
<reference evidence="9" key="1">
    <citation type="journal article" date="2019" name="Int. J. Syst. Evol. Microbiol.">
        <title>The Global Catalogue of Microorganisms (GCM) 10K type strain sequencing project: providing services to taxonomists for standard genome sequencing and annotation.</title>
        <authorList>
            <consortium name="The Broad Institute Genomics Platform"/>
            <consortium name="The Broad Institute Genome Sequencing Center for Infectious Disease"/>
            <person name="Wu L."/>
            <person name="Ma J."/>
        </authorList>
    </citation>
    <scope>NUCLEOTIDE SEQUENCE [LARGE SCALE GENOMIC DNA]</scope>
    <source>
        <strain evidence="9">CECT 8010</strain>
    </source>
</reference>
<feature type="transmembrane region" description="Helical" evidence="6">
    <location>
        <begin position="12"/>
        <end position="33"/>
    </location>
</feature>
<proteinExistence type="predicted"/>
<evidence type="ECO:0000256" key="1">
    <source>
        <dbReference type="ARBA" id="ARBA00004651"/>
    </source>
</evidence>
<sequence>MKQVGIGTRVINFLVDTILIAIIAYFMAKWYRFYVYFYGYKGHNFAFFFWSTLVVYYTFFEAIFTRTPGKFLSYSKVVSSNGKRPNILQVLVRSLVRITIIDLFFQPLLNKTLHDYLSKTDVVEV</sequence>
<dbReference type="EMBL" id="JBHSDC010000002">
    <property type="protein sequence ID" value="MFC4230901.1"/>
    <property type="molecule type" value="Genomic_DNA"/>
</dbReference>
<evidence type="ECO:0000256" key="4">
    <source>
        <dbReference type="ARBA" id="ARBA00022989"/>
    </source>
</evidence>
<dbReference type="InterPro" id="IPR051791">
    <property type="entry name" value="Pra-immunoreactive"/>
</dbReference>
<comment type="subcellular location">
    <subcellularLocation>
        <location evidence="1">Cell membrane</location>
        <topology evidence="1">Multi-pass membrane protein</topology>
    </subcellularLocation>
</comment>
<keyword evidence="9" id="KW-1185">Reference proteome</keyword>
<evidence type="ECO:0000256" key="6">
    <source>
        <dbReference type="SAM" id="Phobius"/>
    </source>
</evidence>
<feature type="domain" description="RDD" evidence="7">
    <location>
        <begin position="5"/>
        <end position="104"/>
    </location>
</feature>
<keyword evidence="3 6" id="KW-0812">Transmembrane</keyword>
<dbReference type="PANTHER" id="PTHR36115">
    <property type="entry name" value="PROLINE-RICH ANTIGEN HOMOLOG-RELATED"/>
    <property type="match status" value="1"/>
</dbReference>
<evidence type="ECO:0000313" key="9">
    <source>
        <dbReference type="Proteomes" id="UP001595906"/>
    </source>
</evidence>